<keyword evidence="7" id="KW-0131">Cell cycle</keyword>
<dbReference type="OrthoDB" id="2677691at2"/>
<sequence>MHERIPALKREPETPRRRGGRLLGLVILLFAIVLVVLFFRSSLSKVQEIHVTGIRNLAETEVKAALAAKPGDSFFTPGSEKLAGRVRKLPPVKDVKVIKKFPGSWEVRVTEYHEVASELAADGGIRIVLENGLALPVKPGALPDKPILTGWKPDDAVRKRLCEALGLLPEPLLADLSEIKPDPSKAYPDKIKLFTRSRFEVITTAGKLKEKIPYLSDLVANREPGRIVMLEADTYLPFSAENAPAAP</sequence>
<dbReference type="PANTHER" id="PTHR37820">
    <property type="entry name" value="CELL DIVISION PROTEIN DIVIB"/>
    <property type="match status" value="1"/>
</dbReference>
<dbReference type="PANTHER" id="PTHR37820:SF1">
    <property type="entry name" value="CELL DIVISION PROTEIN FTSQ"/>
    <property type="match status" value="1"/>
</dbReference>
<reference evidence="10 11" key="1">
    <citation type="submission" date="2019-04" db="EMBL/GenBank/DDBJ databases">
        <title>Cohnella sp. nov., isolated from soil.</title>
        <authorList>
            <person name="Kim W."/>
        </authorList>
    </citation>
    <scope>NUCLEOTIDE SEQUENCE [LARGE SCALE GENOMIC DNA]</scope>
    <source>
        <strain evidence="10 11">CAU 1483</strain>
    </source>
</reference>
<evidence type="ECO:0000256" key="1">
    <source>
        <dbReference type="ARBA" id="ARBA00004370"/>
    </source>
</evidence>
<evidence type="ECO:0000259" key="9">
    <source>
        <dbReference type="PROSITE" id="PS51779"/>
    </source>
</evidence>
<dbReference type="GO" id="GO:0051301">
    <property type="term" value="P:cell division"/>
    <property type="evidence" value="ECO:0007669"/>
    <property type="project" value="UniProtKB-KW"/>
</dbReference>
<protein>
    <submittedName>
        <fullName evidence="10">FtsQ-type POTRA domain-containing protein</fullName>
    </submittedName>
</protein>
<dbReference type="InterPro" id="IPR034746">
    <property type="entry name" value="POTRA"/>
</dbReference>
<dbReference type="Proteomes" id="UP000309673">
    <property type="component" value="Unassembled WGS sequence"/>
</dbReference>
<keyword evidence="3" id="KW-0132">Cell division</keyword>
<dbReference type="GO" id="GO:0005886">
    <property type="term" value="C:plasma membrane"/>
    <property type="evidence" value="ECO:0007669"/>
    <property type="project" value="TreeGrafter"/>
</dbReference>
<feature type="domain" description="POTRA" evidence="9">
    <location>
        <begin position="44"/>
        <end position="112"/>
    </location>
</feature>
<evidence type="ECO:0000256" key="5">
    <source>
        <dbReference type="ARBA" id="ARBA00022989"/>
    </source>
</evidence>
<keyword evidence="5 8" id="KW-1133">Transmembrane helix</keyword>
<organism evidence="10 11">
    <name type="scientific">Cohnella pontilimi</name>
    <dbReference type="NCBI Taxonomy" id="2564100"/>
    <lineage>
        <taxon>Bacteria</taxon>
        <taxon>Bacillati</taxon>
        <taxon>Bacillota</taxon>
        <taxon>Bacilli</taxon>
        <taxon>Bacillales</taxon>
        <taxon>Paenibacillaceae</taxon>
        <taxon>Cohnella</taxon>
    </lineage>
</organism>
<gene>
    <name evidence="10" type="ORF">E5161_05635</name>
</gene>
<keyword evidence="11" id="KW-1185">Reference proteome</keyword>
<dbReference type="Gene3D" id="3.40.50.10960">
    <property type="match status" value="1"/>
</dbReference>
<dbReference type="PROSITE" id="PS51779">
    <property type="entry name" value="POTRA"/>
    <property type="match status" value="1"/>
</dbReference>
<evidence type="ECO:0000256" key="3">
    <source>
        <dbReference type="ARBA" id="ARBA00022618"/>
    </source>
</evidence>
<dbReference type="InterPro" id="IPR013685">
    <property type="entry name" value="POTRA_FtsQ_type"/>
</dbReference>
<dbReference type="Gene3D" id="3.10.20.310">
    <property type="entry name" value="membrane protein fhac"/>
    <property type="match status" value="1"/>
</dbReference>
<comment type="caution">
    <text evidence="10">The sequence shown here is derived from an EMBL/GenBank/DDBJ whole genome shotgun (WGS) entry which is preliminary data.</text>
</comment>
<keyword evidence="2" id="KW-1003">Cell membrane</keyword>
<evidence type="ECO:0000313" key="11">
    <source>
        <dbReference type="Proteomes" id="UP000309673"/>
    </source>
</evidence>
<dbReference type="AlphaFoldDB" id="A0A4V5LSM3"/>
<accession>A0A4V5LSM3</accession>
<evidence type="ECO:0000313" key="10">
    <source>
        <dbReference type="EMBL" id="TJY43369.1"/>
    </source>
</evidence>
<evidence type="ECO:0000256" key="6">
    <source>
        <dbReference type="ARBA" id="ARBA00023136"/>
    </source>
</evidence>
<evidence type="ECO:0000256" key="4">
    <source>
        <dbReference type="ARBA" id="ARBA00022692"/>
    </source>
</evidence>
<comment type="subcellular location">
    <subcellularLocation>
        <location evidence="1">Membrane</location>
    </subcellularLocation>
</comment>
<dbReference type="RefSeq" id="WP_136776733.1">
    <property type="nucleotide sequence ID" value="NZ_SUPK01000002.1"/>
</dbReference>
<dbReference type="Pfam" id="PF08478">
    <property type="entry name" value="POTRA_1"/>
    <property type="match status" value="1"/>
</dbReference>
<name>A0A4V5LSM3_9BACL</name>
<evidence type="ECO:0000256" key="8">
    <source>
        <dbReference type="SAM" id="Phobius"/>
    </source>
</evidence>
<keyword evidence="4 8" id="KW-0812">Transmembrane</keyword>
<evidence type="ECO:0000256" key="7">
    <source>
        <dbReference type="ARBA" id="ARBA00023306"/>
    </source>
</evidence>
<keyword evidence="6 8" id="KW-0472">Membrane</keyword>
<feature type="transmembrane region" description="Helical" evidence="8">
    <location>
        <begin position="21"/>
        <end position="39"/>
    </location>
</feature>
<proteinExistence type="predicted"/>
<dbReference type="InterPro" id="IPR050487">
    <property type="entry name" value="FtsQ_DivIB"/>
</dbReference>
<dbReference type="EMBL" id="SUPK01000002">
    <property type="protein sequence ID" value="TJY43369.1"/>
    <property type="molecule type" value="Genomic_DNA"/>
</dbReference>
<evidence type="ECO:0000256" key="2">
    <source>
        <dbReference type="ARBA" id="ARBA00022475"/>
    </source>
</evidence>